<evidence type="ECO:0000313" key="3">
    <source>
        <dbReference type="EMBL" id="KAI7797193.1"/>
    </source>
</evidence>
<protein>
    <recommendedName>
        <fullName evidence="2">Protein NO VEIN C-terminal domain-containing protein</fullName>
    </recommendedName>
</protein>
<dbReference type="Pfam" id="PF13020">
    <property type="entry name" value="NOV_C"/>
    <property type="match status" value="1"/>
</dbReference>
<feature type="region of interest" description="Disordered" evidence="1">
    <location>
        <begin position="472"/>
        <end position="574"/>
    </location>
</feature>
<evidence type="ECO:0000259" key="2">
    <source>
        <dbReference type="Pfam" id="PF13020"/>
    </source>
</evidence>
<feature type="domain" description="Protein NO VEIN C-terminal" evidence="2">
    <location>
        <begin position="636"/>
        <end position="737"/>
    </location>
</feature>
<name>A0A9W7WGY0_TRIRA</name>
<dbReference type="AlphaFoldDB" id="A0A9W7WGY0"/>
<dbReference type="PANTHER" id="PTHR32387:SF0">
    <property type="entry name" value="PROTEIN NO VEIN"/>
    <property type="match status" value="1"/>
</dbReference>
<proteinExistence type="predicted"/>
<evidence type="ECO:0000256" key="1">
    <source>
        <dbReference type="SAM" id="MobiDB-lite"/>
    </source>
</evidence>
<accession>A0A9W7WGY0</accession>
<feature type="non-terminal residue" evidence="3">
    <location>
        <position position="759"/>
    </location>
</feature>
<reference evidence="3" key="1">
    <citation type="submission" date="2021-02" db="EMBL/GenBank/DDBJ databases">
        <title>Comparative genomics reveals that relaxation of natural selection precedes convergent phenotypic evolution of cavefish.</title>
        <authorList>
            <person name="Peng Z."/>
        </authorList>
    </citation>
    <scope>NUCLEOTIDE SEQUENCE</scope>
    <source>
        <tissue evidence="3">Muscle</tissue>
    </source>
</reference>
<gene>
    <name evidence="3" type="ORF">IRJ41_019327</name>
</gene>
<feature type="non-terminal residue" evidence="3">
    <location>
        <position position="1"/>
    </location>
</feature>
<evidence type="ECO:0000313" key="4">
    <source>
        <dbReference type="Proteomes" id="UP001059041"/>
    </source>
</evidence>
<dbReference type="EMBL" id="JAFHDT010000018">
    <property type="protein sequence ID" value="KAI7797193.1"/>
    <property type="molecule type" value="Genomic_DNA"/>
</dbReference>
<dbReference type="PANTHER" id="PTHR32387">
    <property type="entry name" value="WU:FJ29H11"/>
    <property type="match status" value="1"/>
</dbReference>
<feature type="compositionally biased region" description="Basic and acidic residues" evidence="1">
    <location>
        <begin position="500"/>
        <end position="513"/>
    </location>
</feature>
<feature type="compositionally biased region" description="Polar residues" evidence="1">
    <location>
        <begin position="565"/>
        <end position="574"/>
    </location>
</feature>
<dbReference type="Proteomes" id="UP001059041">
    <property type="component" value="Linkage Group LG18"/>
</dbReference>
<dbReference type="InterPro" id="IPR052957">
    <property type="entry name" value="Auxin_embryo_med"/>
</dbReference>
<sequence length="759" mass="86371">EEWCSGRFYHLKEVCWNDPTGTFQRYKELIRKPDSGIQEPKLLAPFYTGLYEMKSMFNSLNVELNPSMKQYVALLEAVCESSPLATVDVVQDVSVIFAKLDKCKMRVHGEQDQDPQLNPNYCCSLKEMISHKRVFPTKSNGWVTLAHKPMIVDSPHLEKIFKSHREICLLNLPSAMKRAANKSKHQGKLHEKEAFSEADRELFLEICGVKRLSQCVSTDPLTEMYRPCPSFQNLVRQIVPYIQRFIYHHGDFEDVYSELKEAGIAKQINSLSFGQVGKMYIHYRLEVSEGDPVFESEDIICFLDDKKALYIHKDHLSAKLDICRELVKLFTTEKTLGKVLESFLLGLVPWINDQAALRRYLDRENAQELPPDEELWEVLAPKQVEVKKENNVPVAHPSGAVQEDEIQTDQNKDYRLVCWPPKASLNKTASQAVDDVMKMWPPPAAPSPAPVMVTGHSGFRVERSSSIMNVHQPTGEPPVHVDLRPQYFQGPRTSESTSHTTDRPGRTEMKEEPTVQGIKTKVHPQTVKSNAASDEPEETPHHHKTNPTPTAVEQDTAETPAPPGHNTTPVPEMVSSQFQGGETLQRPLVSLDNVVWTKPMAPEAILEDLELDCTLPQTFLISKDFDGTACIGQWGEQLVFSFLTHWKENGGDYGPIEITWFNEKGESGQPCDFKLTFANKGPRADTTREIYVEVKTTVKRERHFIHLSANELDFALKEKERYHLYRVYGAGDAQNVRLCRIKNLAQHLHSKTLKLFLFV</sequence>
<organism evidence="3 4">
    <name type="scientific">Triplophysa rosa</name>
    <name type="common">Cave loach</name>
    <dbReference type="NCBI Taxonomy" id="992332"/>
    <lineage>
        <taxon>Eukaryota</taxon>
        <taxon>Metazoa</taxon>
        <taxon>Chordata</taxon>
        <taxon>Craniata</taxon>
        <taxon>Vertebrata</taxon>
        <taxon>Euteleostomi</taxon>
        <taxon>Actinopterygii</taxon>
        <taxon>Neopterygii</taxon>
        <taxon>Teleostei</taxon>
        <taxon>Ostariophysi</taxon>
        <taxon>Cypriniformes</taxon>
        <taxon>Nemacheilidae</taxon>
        <taxon>Triplophysa</taxon>
    </lineage>
</organism>
<comment type="caution">
    <text evidence="3">The sequence shown here is derived from an EMBL/GenBank/DDBJ whole genome shotgun (WGS) entry which is preliminary data.</text>
</comment>
<keyword evidence="4" id="KW-1185">Reference proteome</keyword>
<dbReference type="InterPro" id="IPR024975">
    <property type="entry name" value="NOV_C"/>
</dbReference>